<name>A0ACA9KZK9_9GLOM</name>
<sequence length="143" mass="17180">NEIDNSQVIPLDINTVQTDSSDDNWETNSQVKELKKDNKFSVSRFIEEKDQETGRWRQNSDANEWNKEARIRDEMIAAWRFFMLVVHLGWNVISKSKRIDPNRLKVMPKSKWEDFIKNIKEKYLVDIDYKLIEKNLKEVEDNF</sequence>
<evidence type="ECO:0000313" key="1">
    <source>
        <dbReference type="EMBL" id="CAG8499160.1"/>
    </source>
</evidence>
<comment type="caution">
    <text evidence="1">The sequence shown here is derived from an EMBL/GenBank/DDBJ whole genome shotgun (WGS) entry which is preliminary data.</text>
</comment>
<accession>A0ACA9KZK9</accession>
<proteinExistence type="predicted"/>
<dbReference type="EMBL" id="CAJVQC010001713">
    <property type="protein sequence ID" value="CAG8499160.1"/>
    <property type="molecule type" value="Genomic_DNA"/>
</dbReference>
<gene>
    <name evidence="1" type="ORF">RPERSI_LOCUS1738</name>
</gene>
<protein>
    <submittedName>
        <fullName evidence="1">31706_t:CDS:1</fullName>
    </submittedName>
</protein>
<keyword evidence="2" id="KW-1185">Reference proteome</keyword>
<feature type="non-terminal residue" evidence="1">
    <location>
        <position position="1"/>
    </location>
</feature>
<organism evidence="1 2">
    <name type="scientific">Racocetra persica</name>
    <dbReference type="NCBI Taxonomy" id="160502"/>
    <lineage>
        <taxon>Eukaryota</taxon>
        <taxon>Fungi</taxon>
        <taxon>Fungi incertae sedis</taxon>
        <taxon>Mucoromycota</taxon>
        <taxon>Glomeromycotina</taxon>
        <taxon>Glomeromycetes</taxon>
        <taxon>Diversisporales</taxon>
        <taxon>Gigasporaceae</taxon>
        <taxon>Racocetra</taxon>
    </lineage>
</organism>
<dbReference type="Proteomes" id="UP000789920">
    <property type="component" value="Unassembled WGS sequence"/>
</dbReference>
<evidence type="ECO:0000313" key="2">
    <source>
        <dbReference type="Proteomes" id="UP000789920"/>
    </source>
</evidence>
<reference evidence="1" key="1">
    <citation type="submission" date="2021-06" db="EMBL/GenBank/DDBJ databases">
        <authorList>
            <person name="Kallberg Y."/>
            <person name="Tangrot J."/>
            <person name="Rosling A."/>
        </authorList>
    </citation>
    <scope>NUCLEOTIDE SEQUENCE</scope>
    <source>
        <strain evidence="1">MA461A</strain>
    </source>
</reference>